<keyword evidence="2" id="KW-0732">Signal</keyword>
<feature type="signal peptide" evidence="2">
    <location>
        <begin position="1"/>
        <end position="18"/>
    </location>
</feature>
<evidence type="ECO:0000256" key="1">
    <source>
        <dbReference type="SAM" id="MobiDB-lite"/>
    </source>
</evidence>
<name>A0A0L0US15_9BASI</name>
<accession>A0A0L0US15</accession>
<dbReference type="Proteomes" id="UP000054564">
    <property type="component" value="Unassembled WGS sequence"/>
</dbReference>
<feature type="compositionally biased region" description="Basic residues" evidence="1">
    <location>
        <begin position="91"/>
        <end position="102"/>
    </location>
</feature>
<feature type="chain" id="PRO_5005549104" evidence="2">
    <location>
        <begin position="19"/>
        <end position="273"/>
    </location>
</feature>
<gene>
    <name evidence="3" type="ORF">PSTG_16832</name>
</gene>
<reference evidence="4" key="1">
    <citation type="submission" date="2014-03" db="EMBL/GenBank/DDBJ databases">
        <title>The Genome Sequence of Puccinia striiformis f. sp. tritici PST-78.</title>
        <authorList>
            <consortium name="The Broad Institute Genome Sequencing Platform"/>
            <person name="Cuomo C."/>
            <person name="Hulbert S."/>
            <person name="Chen X."/>
            <person name="Walker B."/>
            <person name="Young S.K."/>
            <person name="Zeng Q."/>
            <person name="Gargeya S."/>
            <person name="Fitzgerald M."/>
            <person name="Haas B."/>
            <person name="Abouelleil A."/>
            <person name="Alvarado L."/>
            <person name="Arachchi H.M."/>
            <person name="Berlin A.M."/>
            <person name="Chapman S.B."/>
            <person name="Goldberg J."/>
            <person name="Griggs A."/>
            <person name="Gujja S."/>
            <person name="Hansen M."/>
            <person name="Howarth C."/>
            <person name="Imamovic A."/>
            <person name="Larimer J."/>
            <person name="McCowan C."/>
            <person name="Montmayeur A."/>
            <person name="Murphy C."/>
            <person name="Neiman D."/>
            <person name="Pearson M."/>
            <person name="Priest M."/>
            <person name="Roberts A."/>
            <person name="Saif S."/>
            <person name="Shea T."/>
            <person name="Sisk P."/>
            <person name="Sykes S."/>
            <person name="Wortman J."/>
            <person name="Nusbaum C."/>
            <person name="Birren B."/>
        </authorList>
    </citation>
    <scope>NUCLEOTIDE SEQUENCE [LARGE SCALE GENOMIC DNA]</scope>
    <source>
        <strain evidence="4">race PST-78</strain>
    </source>
</reference>
<dbReference type="EMBL" id="AJIL01000306">
    <property type="protein sequence ID" value="KNE89701.1"/>
    <property type="molecule type" value="Genomic_DNA"/>
</dbReference>
<dbReference type="AlphaFoldDB" id="A0A0L0US15"/>
<evidence type="ECO:0000313" key="4">
    <source>
        <dbReference type="Proteomes" id="UP000054564"/>
    </source>
</evidence>
<keyword evidence="4" id="KW-1185">Reference proteome</keyword>
<evidence type="ECO:0000313" key="3">
    <source>
        <dbReference type="EMBL" id="KNE89701.1"/>
    </source>
</evidence>
<feature type="region of interest" description="Disordered" evidence="1">
    <location>
        <begin position="76"/>
        <end position="146"/>
    </location>
</feature>
<sequence>MQFEMVFTFVPPLALLSAGPIIRGSPQAEVIWPLGPSTTPITGSTSGVSYIQQVLGDPSPLQMQNRTIDELSLPQVIKNAPSPSPPPPIALKRKPTRQKRGPNSKVVPLISSAPEPSHSGKPLHKPQLLTTLKQQPGPKKRASKRKVPAVAETAAEPEVVVDNPLFCDCSPEQDLDISKEGFCLTVAKVHKYERLSIADKLKLEKAYQEYQIAIYLIAIENKLQIKPVLEYLGNNTRPHGPTSVATILGTKRTGKPVIEVLRRIKPFATFSEM</sequence>
<evidence type="ECO:0000256" key="2">
    <source>
        <dbReference type="SAM" id="SignalP"/>
    </source>
</evidence>
<organism evidence="3 4">
    <name type="scientific">Puccinia striiformis f. sp. tritici PST-78</name>
    <dbReference type="NCBI Taxonomy" id="1165861"/>
    <lineage>
        <taxon>Eukaryota</taxon>
        <taxon>Fungi</taxon>
        <taxon>Dikarya</taxon>
        <taxon>Basidiomycota</taxon>
        <taxon>Pucciniomycotina</taxon>
        <taxon>Pucciniomycetes</taxon>
        <taxon>Pucciniales</taxon>
        <taxon>Pucciniaceae</taxon>
        <taxon>Puccinia</taxon>
    </lineage>
</organism>
<proteinExistence type="predicted"/>
<comment type="caution">
    <text evidence="3">The sequence shown here is derived from an EMBL/GenBank/DDBJ whole genome shotgun (WGS) entry which is preliminary data.</text>
</comment>
<protein>
    <submittedName>
        <fullName evidence="3">Uncharacterized protein</fullName>
    </submittedName>
</protein>